<sequence length="261" mass="30336">MATTKRVEFRIPLPFHIDKYLVGQLYTVAHMSQAEAKKGSPIQILENYDISHEKYGECRKTKKLLNISKKVPSIIKALVPKKALLIEEIAYNAFPNCVTTYTNQQFKPEKFNVSITSTHLNGYEQQENVFGIEEEEYKKVKKVILDVSSSPVDEEYDTRIAIVNHMVCPMNEKWIEKQKEKNLPMMYCYKLVEINSNIWGGSIIAKGVISEFSKMFLAFHQQLVCTMCEWENMNLDAIRVLEDKLKEELEQDKDKINENIE</sequence>
<dbReference type="AlphaFoldDB" id="S7XSE2"/>
<dbReference type="Proteomes" id="UP000014978">
    <property type="component" value="Unassembled WGS sequence"/>
</dbReference>
<dbReference type="PRINTS" id="PR00391">
    <property type="entry name" value="PITRANSFER"/>
</dbReference>
<dbReference type="HOGENOM" id="CLU_046509_0_0_1"/>
<comment type="caution">
    <text evidence="2">The sequence shown here is derived from an EMBL/GenBank/DDBJ whole genome shotgun (WGS) entry which is preliminary data.</text>
</comment>
<dbReference type="EMBL" id="ATCN01000537">
    <property type="protein sequence ID" value="EPR78833.1"/>
    <property type="molecule type" value="Genomic_DNA"/>
</dbReference>
<dbReference type="OMA" id="QHNVHEL"/>
<feature type="domain" description="Phosphatidylinositol transfer protein N-terminal" evidence="1">
    <location>
        <begin position="7"/>
        <end position="247"/>
    </location>
</feature>
<dbReference type="SUPFAM" id="SSF55961">
    <property type="entry name" value="Bet v1-like"/>
    <property type="match status" value="1"/>
</dbReference>
<protein>
    <submittedName>
        <fullName evidence="2">Phosphatidylinositol transfer protein</fullName>
    </submittedName>
</protein>
<proteinExistence type="predicted"/>
<dbReference type="InterPro" id="IPR055261">
    <property type="entry name" value="PI_transfer_N"/>
</dbReference>
<dbReference type="PANTHER" id="PTHR10658:SF11">
    <property type="entry name" value="VIBRATOR, ISOFORM B"/>
    <property type="match status" value="1"/>
</dbReference>
<organism evidence="2 3">
    <name type="scientific">Spraguea lophii (strain 42_110)</name>
    <name type="common">Microsporidian parasite</name>
    <dbReference type="NCBI Taxonomy" id="1358809"/>
    <lineage>
        <taxon>Eukaryota</taxon>
        <taxon>Fungi</taxon>
        <taxon>Fungi incertae sedis</taxon>
        <taxon>Microsporidia</taxon>
        <taxon>Spragueidae</taxon>
        <taxon>Spraguea</taxon>
    </lineage>
</organism>
<dbReference type="STRING" id="1358809.S7XSE2"/>
<dbReference type="InterPro" id="IPR001666">
    <property type="entry name" value="PI_transfer"/>
</dbReference>
<name>S7XSE2_SPRLO</name>
<evidence type="ECO:0000259" key="1">
    <source>
        <dbReference type="Pfam" id="PF02121"/>
    </source>
</evidence>
<dbReference type="GO" id="GO:0005548">
    <property type="term" value="F:phospholipid transporter activity"/>
    <property type="evidence" value="ECO:0007669"/>
    <property type="project" value="InterPro"/>
</dbReference>
<accession>S7XSE2</accession>
<dbReference type="InParanoid" id="S7XSE2"/>
<dbReference type="InterPro" id="IPR023393">
    <property type="entry name" value="START-like_dom_sf"/>
</dbReference>
<evidence type="ECO:0000313" key="3">
    <source>
        <dbReference type="Proteomes" id="UP000014978"/>
    </source>
</evidence>
<dbReference type="OrthoDB" id="18453at2759"/>
<reference evidence="3" key="1">
    <citation type="journal article" date="2013" name="PLoS Genet.">
        <title>The genome of Spraguea lophii and the basis of host-microsporidian interactions.</title>
        <authorList>
            <person name="Campbell S.E."/>
            <person name="Williams T.A."/>
            <person name="Yousuf A."/>
            <person name="Soanes D.M."/>
            <person name="Paszkiewicz K.H."/>
            <person name="Williams B.A.P."/>
        </authorList>
    </citation>
    <scope>NUCLEOTIDE SEQUENCE [LARGE SCALE GENOMIC DNA]</scope>
    <source>
        <strain evidence="3">42_110</strain>
    </source>
</reference>
<dbReference type="Gene3D" id="3.30.530.20">
    <property type="match status" value="1"/>
</dbReference>
<dbReference type="VEuPathDB" id="MicrosporidiaDB:SLOPH_1433"/>
<dbReference type="PANTHER" id="PTHR10658">
    <property type="entry name" value="PHOSPHATIDYLINOSITOL TRANSFER PROTEIN"/>
    <property type="match status" value="1"/>
</dbReference>
<evidence type="ECO:0000313" key="2">
    <source>
        <dbReference type="EMBL" id="EPR78833.1"/>
    </source>
</evidence>
<gene>
    <name evidence="2" type="ORF">SLOPH_1433</name>
</gene>
<keyword evidence="3" id="KW-1185">Reference proteome</keyword>
<dbReference type="Pfam" id="PF02121">
    <property type="entry name" value="IP_trans"/>
    <property type="match status" value="1"/>
</dbReference>